<evidence type="ECO:0000256" key="4">
    <source>
        <dbReference type="ARBA" id="ARBA00022475"/>
    </source>
</evidence>
<dbReference type="Gene3D" id="1.10.3720.10">
    <property type="entry name" value="MetI-like"/>
    <property type="match status" value="1"/>
</dbReference>
<evidence type="ECO:0000256" key="1">
    <source>
        <dbReference type="ARBA" id="ARBA00004651"/>
    </source>
</evidence>
<dbReference type="AlphaFoldDB" id="A0A212PW83"/>
<feature type="transmembrane region" description="Helical" evidence="8">
    <location>
        <begin position="210"/>
        <end position="231"/>
    </location>
</feature>
<reference evidence="11" key="1">
    <citation type="submission" date="2017-06" db="EMBL/GenBank/DDBJ databases">
        <authorList>
            <person name="Varghese N."/>
            <person name="Submissions S."/>
        </authorList>
    </citation>
    <scope>NUCLEOTIDE SEQUENCE [LARGE SCALE GENOMIC DNA]</scope>
    <source>
        <strain evidence="11">JAD2</strain>
    </source>
</reference>
<evidence type="ECO:0000256" key="3">
    <source>
        <dbReference type="ARBA" id="ARBA00022448"/>
    </source>
</evidence>
<feature type="transmembrane region" description="Helical" evidence="8">
    <location>
        <begin position="84"/>
        <end position="105"/>
    </location>
</feature>
<dbReference type="PROSITE" id="PS50928">
    <property type="entry name" value="ABC_TM1"/>
    <property type="match status" value="1"/>
</dbReference>
<dbReference type="RefSeq" id="WP_088569932.1">
    <property type="nucleotide sequence ID" value="NZ_FYEK01000003.1"/>
</dbReference>
<feature type="transmembrane region" description="Helical" evidence="8">
    <location>
        <begin position="29"/>
        <end position="48"/>
    </location>
</feature>
<keyword evidence="5 8" id="KW-0812">Transmembrane</keyword>
<evidence type="ECO:0000313" key="10">
    <source>
        <dbReference type="EMBL" id="SNB51271.1"/>
    </source>
</evidence>
<evidence type="ECO:0000256" key="8">
    <source>
        <dbReference type="RuleBase" id="RU363032"/>
    </source>
</evidence>
<keyword evidence="7 8" id="KW-0472">Membrane</keyword>
<keyword evidence="4" id="KW-1003">Cell membrane</keyword>
<dbReference type="EMBL" id="FYEK01000003">
    <property type="protein sequence ID" value="SNB51271.1"/>
    <property type="molecule type" value="Genomic_DNA"/>
</dbReference>
<dbReference type="Pfam" id="PF00528">
    <property type="entry name" value="BPD_transp_1"/>
    <property type="match status" value="1"/>
</dbReference>
<feature type="transmembrane region" description="Helical" evidence="8">
    <location>
        <begin position="117"/>
        <end position="139"/>
    </location>
</feature>
<dbReference type="InterPro" id="IPR035906">
    <property type="entry name" value="MetI-like_sf"/>
</dbReference>
<dbReference type="SUPFAM" id="SSF161098">
    <property type="entry name" value="MetI-like"/>
    <property type="match status" value="1"/>
</dbReference>
<sequence length="300" mass="32834">MSGMSAMTAALRGIRGEARQVSRFLSTEMLLIFPFVLFVGIFEIYPIINMAYRSFFDLNGNFTLENYINAFTKPQFQMAIRNSLLFAAAASLVGGIGGTFVAALAVRLPARWRNLLLSLYALPMTLSGLVVAFAFIVLLGRNGVLNLLVRRAFGLPPTVYFNLYDWPGIVMVYAFFQIPLMTLSMAAVFENLDPNLIEAARNLGARPWQVWRYVVIPVLLPGFLAGMSIQFAGMMGAFGTVLALVGMAKNLLSLQIYSHASESTYNLPQAGALAMVLIAITGTALALLSWGARRLARRGL</sequence>
<comment type="subcellular location">
    <subcellularLocation>
        <location evidence="1 8">Cell membrane</location>
        <topology evidence="1 8">Multi-pass membrane protein</topology>
    </subcellularLocation>
</comment>
<feature type="transmembrane region" description="Helical" evidence="8">
    <location>
        <begin position="270"/>
        <end position="292"/>
    </location>
</feature>
<feature type="transmembrane region" description="Helical" evidence="8">
    <location>
        <begin position="166"/>
        <end position="189"/>
    </location>
</feature>
<dbReference type="CDD" id="cd06261">
    <property type="entry name" value="TM_PBP2"/>
    <property type="match status" value="1"/>
</dbReference>
<dbReference type="GO" id="GO:0055085">
    <property type="term" value="P:transmembrane transport"/>
    <property type="evidence" value="ECO:0007669"/>
    <property type="project" value="InterPro"/>
</dbReference>
<evidence type="ECO:0000256" key="7">
    <source>
        <dbReference type="ARBA" id="ARBA00023136"/>
    </source>
</evidence>
<keyword evidence="11" id="KW-1185">Reference proteome</keyword>
<proteinExistence type="inferred from homology"/>
<evidence type="ECO:0000313" key="11">
    <source>
        <dbReference type="Proteomes" id="UP000197025"/>
    </source>
</evidence>
<feature type="domain" description="ABC transmembrane type-1" evidence="9">
    <location>
        <begin position="80"/>
        <end position="286"/>
    </location>
</feature>
<dbReference type="InterPro" id="IPR000515">
    <property type="entry name" value="MetI-like"/>
</dbReference>
<keyword evidence="6 8" id="KW-1133">Transmembrane helix</keyword>
<dbReference type="PANTHER" id="PTHR42929:SF1">
    <property type="entry name" value="INNER MEMBRANE ABC TRANSPORTER PERMEASE PROTEIN YDCU-RELATED"/>
    <property type="match status" value="1"/>
</dbReference>
<dbReference type="PANTHER" id="PTHR42929">
    <property type="entry name" value="INNER MEMBRANE ABC TRANSPORTER PERMEASE PROTEIN YDCU-RELATED-RELATED"/>
    <property type="match status" value="1"/>
</dbReference>
<dbReference type="InParanoid" id="A0A212PW83"/>
<dbReference type="Proteomes" id="UP000197025">
    <property type="component" value="Unassembled WGS sequence"/>
</dbReference>
<dbReference type="OrthoDB" id="8404154at2"/>
<organism evidence="10 11">
    <name type="scientific">Thermoflexus hugenholtzii JAD2</name>
    <dbReference type="NCBI Taxonomy" id="877466"/>
    <lineage>
        <taxon>Bacteria</taxon>
        <taxon>Bacillati</taxon>
        <taxon>Chloroflexota</taxon>
        <taxon>Thermoflexia</taxon>
        <taxon>Thermoflexales</taxon>
        <taxon>Thermoflexaceae</taxon>
        <taxon>Thermoflexus</taxon>
    </lineage>
</organism>
<keyword evidence="3 8" id="KW-0813">Transport</keyword>
<evidence type="ECO:0000259" key="9">
    <source>
        <dbReference type="PROSITE" id="PS50928"/>
    </source>
</evidence>
<protein>
    <submittedName>
        <fullName evidence="10">Putative spermidine/putrescine transport system permease protein</fullName>
    </submittedName>
</protein>
<dbReference type="GO" id="GO:0005886">
    <property type="term" value="C:plasma membrane"/>
    <property type="evidence" value="ECO:0007669"/>
    <property type="project" value="UniProtKB-SubCell"/>
</dbReference>
<gene>
    <name evidence="10" type="ORF">SAMN02746019_00021360</name>
</gene>
<name>A0A212PW83_9CHLR</name>
<accession>A0A212PW83</accession>
<comment type="similarity">
    <text evidence="2">Belongs to the binding-protein-dependent transport system permease family. CysTW subfamily.</text>
</comment>
<evidence type="ECO:0000256" key="5">
    <source>
        <dbReference type="ARBA" id="ARBA00022692"/>
    </source>
</evidence>
<evidence type="ECO:0000256" key="2">
    <source>
        <dbReference type="ARBA" id="ARBA00007069"/>
    </source>
</evidence>
<evidence type="ECO:0000256" key="6">
    <source>
        <dbReference type="ARBA" id="ARBA00022989"/>
    </source>
</evidence>